<name>A0ABU8FSH8_9BACI</name>
<sequence>MCERNERGWEDQRNRKNRIDRRSCDCNGVGGAEGCQCQATVRFNQTVIAVISLHSPNPSADKGRLELTAEICTSCRNTGLITARYISETRGILNFSIDARSNFVRCDGNRVEIEGESSDRRISFSLIKSFNGRYHLYVNDRNIVTWDILFIPITDIRGCT</sequence>
<organism evidence="1 2">
    <name type="scientific">Bacillus yunxiaonensis</name>
    <dbReference type="NCBI Taxonomy" id="3127665"/>
    <lineage>
        <taxon>Bacteria</taxon>
        <taxon>Bacillati</taxon>
        <taxon>Bacillota</taxon>
        <taxon>Bacilli</taxon>
        <taxon>Bacillales</taxon>
        <taxon>Bacillaceae</taxon>
        <taxon>Bacillus</taxon>
    </lineage>
</organism>
<dbReference type="Proteomes" id="UP001367922">
    <property type="component" value="Unassembled WGS sequence"/>
</dbReference>
<dbReference type="RefSeq" id="WP_336480545.1">
    <property type="nucleotide sequence ID" value="NZ_JBAWSV010000001.1"/>
</dbReference>
<reference evidence="1 2" key="1">
    <citation type="submission" date="2024-01" db="EMBL/GenBank/DDBJ databases">
        <title>Seven novel Bacillus-like species.</title>
        <authorList>
            <person name="Liu G."/>
        </authorList>
    </citation>
    <scope>NUCLEOTIDE SEQUENCE [LARGE SCALE GENOMIC DNA]</scope>
    <source>
        <strain evidence="1 2">FJAT-53711</strain>
    </source>
</reference>
<evidence type="ECO:0000313" key="2">
    <source>
        <dbReference type="Proteomes" id="UP001367922"/>
    </source>
</evidence>
<protein>
    <submittedName>
        <fullName evidence="1">Uncharacterized protein</fullName>
    </submittedName>
</protein>
<dbReference type="EMBL" id="JBAWSV010000001">
    <property type="protein sequence ID" value="MEI4828149.1"/>
    <property type="molecule type" value="Genomic_DNA"/>
</dbReference>
<comment type="caution">
    <text evidence="1">The sequence shown here is derived from an EMBL/GenBank/DDBJ whole genome shotgun (WGS) entry which is preliminary data.</text>
</comment>
<evidence type="ECO:0000313" key="1">
    <source>
        <dbReference type="EMBL" id="MEI4828149.1"/>
    </source>
</evidence>
<gene>
    <name evidence="1" type="ORF">WAX78_01540</name>
</gene>
<proteinExistence type="predicted"/>
<keyword evidence="2" id="KW-1185">Reference proteome</keyword>
<accession>A0ABU8FSH8</accession>